<reference evidence="1 2" key="1">
    <citation type="journal article" date="2017" name="ISME J.">
        <title>Energy and carbon metabolisms in a deep terrestrial subsurface fluid microbial community.</title>
        <authorList>
            <person name="Momper L."/>
            <person name="Jungbluth S.P."/>
            <person name="Lee M.D."/>
            <person name="Amend J.P."/>
        </authorList>
    </citation>
    <scope>NUCLEOTIDE SEQUENCE [LARGE SCALE GENOMIC DNA]</scope>
    <source>
        <strain evidence="1">SURF_26</strain>
    </source>
</reference>
<dbReference type="AlphaFoldDB" id="A0A3A4R193"/>
<sequence length="218" mass="25417">MDNTPATAVIEKMSGKLANLEPGTLRYQTLETALNFKTTWISLGEKLHEVFKSEDFKKWGYKSFERYCSQEIGIQKKTAEKLTTSYYFLKVHEPKLISEYKENKIKKELPDVNTIHMLANVKDDENVTEDKYNEFKQAVFEEGCTDRQLKKRYNDFISTIDRADDETDMSSPEQDEKVLSTFIQALERLDRKADDIISIPVEIKTDLRKLLVRLKSLV</sequence>
<organism evidence="1 2">
    <name type="scientific">Candidatus Auribacter fodinae</name>
    <dbReference type="NCBI Taxonomy" id="2093366"/>
    <lineage>
        <taxon>Bacteria</taxon>
        <taxon>Pseudomonadati</taxon>
        <taxon>Candidatus Auribacterota</taxon>
        <taxon>Candidatus Auribacteria</taxon>
        <taxon>Candidatus Auribacterales</taxon>
        <taxon>Candidatus Auribacteraceae</taxon>
        <taxon>Candidatus Auribacter</taxon>
    </lineage>
</organism>
<protein>
    <recommendedName>
        <fullName evidence="3">DUF3102 domain-containing protein</fullName>
    </recommendedName>
</protein>
<evidence type="ECO:0000313" key="2">
    <source>
        <dbReference type="Proteomes" id="UP000266426"/>
    </source>
</evidence>
<comment type="caution">
    <text evidence="1">The sequence shown here is derived from an EMBL/GenBank/DDBJ whole genome shotgun (WGS) entry which is preliminary data.</text>
</comment>
<accession>A0A3A4R193</accession>
<name>A0A3A4R193_9BACT</name>
<dbReference type="EMBL" id="QZJZ01000062">
    <property type="protein sequence ID" value="RJP58719.1"/>
    <property type="molecule type" value="Genomic_DNA"/>
</dbReference>
<gene>
    <name evidence="1" type="ORF">C4541_07490</name>
</gene>
<proteinExistence type="predicted"/>
<dbReference type="Proteomes" id="UP000266426">
    <property type="component" value="Unassembled WGS sequence"/>
</dbReference>
<evidence type="ECO:0000313" key="1">
    <source>
        <dbReference type="EMBL" id="RJP58719.1"/>
    </source>
</evidence>
<evidence type="ECO:0008006" key="3">
    <source>
        <dbReference type="Google" id="ProtNLM"/>
    </source>
</evidence>